<keyword evidence="1" id="KW-0175">Coiled coil</keyword>
<reference evidence="3" key="1">
    <citation type="journal article" date="2014" name="Nat. Commun.">
        <title>The rainbow trout genome provides novel insights into evolution after whole-genome duplication in vertebrates.</title>
        <authorList>
            <person name="Berthelot C."/>
            <person name="Brunet F."/>
            <person name="Chalopin D."/>
            <person name="Juanchich A."/>
            <person name="Bernard M."/>
            <person name="Noel B."/>
            <person name="Bento P."/>
            <person name="Da Silva C."/>
            <person name="Labadie K."/>
            <person name="Alberti A."/>
            <person name="Aury J.M."/>
            <person name="Louis A."/>
            <person name="Dehais P."/>
            <person name="Bardou P."/>
            <person name="Montfort J."/>
            <person name="Klopp C."/>
            <person name="Cabau C."/>
            <person name="Gaspin C."/>
            <person name="Thorgaard G.H."/>
            <person name="Boussaha M."/>
            <person name="Quillet E."/>
            <person name="Guyomard R."/>
            <person name="Galiana D."/>
            <person name="Bobe J."/>
            <person name="Volff J.N."/>
            <person name="Genet C."/>
            <person name="Wincker P."/>
            <person name="Jaillon O."/>
            <person name="Roest Crollius H."/>
            <person name="Guiguen Y."/>
        </authorList>
    </citation>
    <scope>NUCLEOTIDE SEQUENCE [LARGE SCALE GENOMIC DNA]</scope>
</reference>
<evidence type="ECO:0000313" key="3">
    <source>
        <dbReference type="EMBL" id="CDQ98304.1"/>
    </source>
</evidence>
<feature type="coiled-coil region" evidence="1">
    <location>
        <begin position="55"/>
        <end position="82"/>
    </location>
</feature>
<proteinExistence type="predicted"/>
<dbReference type="AlphaFoldDB" id="A0A060Z9D9"/>
<dbReference type="GO" id="GO:0005813">
    <property type="term" value="C:centrosome"/>
    <property type="evidence" value="ECO:0007669"/>
    <property type="project" value="TreeGrafter"/>
</dbReference>
<dbReference type="GO" id="GO:0060090">
    <property type="term" value="F:molecular adaptor activity"/>
    <property type="evidence" value="ECO:0007669"/>
    <property type="project" value="TreeGrafter"/>
</dbReference>
<evidence type="ECO:0000313" key="4">
    <source>
        <dbReference type="Proteomes" id="UP000193380"/>
    </source>
</evidence>
<accession>A0A060Z9D9</accession>
<name>A0A060Z9D9_ONCMY</name>
<reference evidence="3" key="2">
    <citation type="submission" date="2014-03" db="EMBL/GenBank/DDBJ databases">
        <authorList>
            <person name="Genoscope - CEA"/>
        </authorList>
    </citation>
    <scope>NUCLEOTIDE SEQUENCE</scope>
</reference>
<protein>
    <submittedName>
        <fullName evidence="3">Uncharacterized protein</fullName>
    </submittedName>
</protein>
<organism evidence="3 4">
    <name type="scientific">Oncorhynchus mykiss</name>
    <name type="common">Rainbow trout</name>
    <name type="synonym">Salmo gairdneri</name>
    <dbReference type="NCBI Taxonomy" id="8022"/>
    <lineage>
        <taxon>Eukaryota</taxon>
        <taxon>Metazoa</taxon>
        <taxon>Chordata</taxon>
        <taxon>Craniata</taxon>
        <taxon>Vertebrata</taxon>
        <taxon>Euteleostomi</taxon>
        <taxon>Actinopterygii</taxon>
        <taxon>Neopterygii</taxon>
        <taxon>Teleostei</taxon>
        <taxon>Protacanthopterygii</taxon>
        <taxon>Salmoniformes</taxon>
        <taxon>Salmonidae</taxon>
        <taxon>Salmoninae</taxon>
        <taxon>Oncorhynchus</taxon>
    </lineage>
</organism>
<feature type="region of interest" description="Disordered" evidence="2">
    <location>
        <begin position="319"/>
        <end position="340"/>
    </location>
</feature>
<sequence>FLCTLPPDGSKEAEQLREAVLLGRARVKEAELETERWAEQGRRLHTQTQAQTLEITQLKQDRQNNQETINRLQHDVNVLQQQLCESRGLAHSLQYDLQICHRGCGVPKNMNTSEGSHSEESAPFDPRDLHVQLGQQLTSGIRLPGARIQLFHDPALSTPVRDTGLFSPSSPLSLTLEPREVDFSLEGQAPDGSFANRNGHHVVGHVDDFSALQQQILEGRVLIGKMEAALRATANHTLLELSPDKPVDPGCVRSLLTCSTTLRKILEDASSLLRMFWRAALPNSEGSTQSTKTELSLKEVHTMRQRISEQEEALKDAMERLKSSNRTKDSMEHFIVSQRE</sequence>
<dbReference type="Proteomes" id="UP000193380">
    <property type="component" value="Unassembled WGS sequence"/>
</dbReference>
<dbReference type="STRING" id="8022.A0A060Z9D9"/>
<dbReference type="GO" id="GO:0007098">
    <property type="term" value="P:centrosome cycle"/>
    <property type="evidence" value="ECO:0007669"/>
    <property type="project" value="TreeGrafter"/>
</dbReference>
<evidence type="ECO:0000256" key="1">
    <source>
        <dbReference type="SAM" id="Coils"/>
    </source>
</evidence>
<dbReference type="GO" id="GO:0005794">
    <property type="term" value="C:Golgi apparatus"/>
    <property type="evidence" value="ECO:0007669"/>
    <property type="project" value="TreeGrafter"/>
</dbReference>
<dbReference type="GO" id="GO:0090063">
    <property type="term" value="P:positive regulation of microtubule nucleation"/>
    <property type="evidence" value="ECO:0007669"/>
    <property type="project" value="TreeGrafter"/>
</dbReference>
<dbReference type="EMBL" id="FR936451">
    <property type="protein sequence ID" value="CDQ98304.1"/>
    <property type="molecule type" value="Genomic_DNA"/>
</dbReference>
<dbReference type="PANTHER" id="PTHR46501:SF2">
    <property type="entry name" value="MYOMEGALIN"/>
    <property type="match status" value="1"/>
</dbReference>
<dbReference type="InterPro" id="IPR052593">
    <property type="entry name" value="MT-associated_AKAP9-binding"/>
</dbReference>
<dbReference type="PaxDb" id="8022-A0A060Z9D9"/>
<feature type="non-terminal residue" evidence="3">
    <location>
        <position position="1"/>
    </location>
</feature>
<dbReference type="PANTHER" id="PTHR46501">
    <property type="entry name" value="MYOMEGALIN"/>
    <property type="match status" value="1"/>
</dbReference>
<evidence type="ECO:0000256" key="2">
    <source>
        <dbReference type="SAM" id="MobiDB-lite"/>
    </source>
</evidence>
<gene>
    <name evidence="3" type="ORF">GSONMT00005899001</name>
</gene>
<dbReference type="GO" id="GO:1903358">
    <property type="term" value="P:regulation of Golgi organization"/>
    <property type="evidence" value="ECO:0007669"/>
    <property type="project" value="TreeGrafter"/>
</dbReference>